<proteinExistence type="predicted"/>
<accession>A0ABR1DTG4</accession>
<evidence type="ECO:0000313" key="1">
    <source>
        <dbReference type="EMBL" id="KAK6753739.1"/>
    </source>
</evidence>
<dbReference type="KEGG" id="nai:NECAME_02986"/>
<evidence type="ECO:0000313" key="2">
    <source>
        <dbReference type="Proteomes" id="UP001303046"/>
    </source>
</evidence>
<dbReference type="CTD" id="25343024"/>
<name>A0ABR1DTG4_NECAM</name>
<keyword evidence="2" id="KW-1185">Reference proteome</keyword>
<dbReference type="EMBL" id="JAVFWL010000005">
    <property type="protein sequence ID" value="KAK6753739.1"/>
    <property type="molecule type" value="Genomic_DNA"/>
</dbReference>
<organism evidence="1 2">
    <name type="scientific">Necator americanus</name>
    <name type="common">Human hookworm</name>
    <dbReference type="NCBI Taxonomy" id="51031"/>
    <lineage>
        <taxon>Eukaryota</taxon>
        <taxon>Metazoa</taxon>
        <taxon>Ecdysozoa</taxon>
        <taxon>Nematoda</taxon>
        <taxon>Chromadorea</taxon>
        <taxon>Rhabditida</taxon>
        <taxon>Rhabditina</taxon>
        <taxon>Rhabditomorpha</taxon>
        <taxon>Strongyloidea</taxon>
        <taxon>Ancylostomatidae</taxon>
        <taxon>Bunostominae</taxon>
        <taxon>Necator</taxon>
    </lineage>
</organism>
<comment type="caution">
    <text evidence="1">The sequence shown here is derived from an EMBL/GenBank/DDBJ whole genome shotgun (WGS) entry which is preliminary data.</text>
</comment>
<sequence length="90" mass="10122">MMKIVVLVVIVSTVYSEFWHGEIPDVPGVSAASMDKLRQMMTPRPTTKEGFMQVIQQWMNGLSPTEKEAAEEFGEQMRQKHHTMQPGASG</sequence>
<protein>
    <submittedName>
        <fullName evidence="1">Uncharacterized protein</fullName>
    </submittedName>
</protein>
<reference evidence="1 2" key="1">
    <citation type="submission" date="2023-08" db="EMBL/GenBank/DDBJ databases">
        <title>A Necator americanus chromosomal reference genome.</title>
        <authorList>
            <person name="Ilik V."/>
            <person name="Petrzelkova K.J."/>
            <person name="Pardy F."/>
            <person name="Fuh T."/>
            <person name="Niatou-Singa F.S."/>
            <person name="Gouil Q."/>
            <person name="Baker L."/>
            <person name="Ritchie M.E."/>
            <person name="Jex A.R."/>
            <person name="Gazzola D."/>
            <person name="Li H."/>
            <person name="Toshio Fujiwara R."/>
            <person name="Zhan B."/>
            <person name="Aroian R.V."/>
            <person name="Pafco B."/>
            <person name="Schwarz E.M."/>
        </authorList>
    </citation>
    <scope>NUCLEOTIDE SEQUENCE [LARGE SCALE GENOMIC DNA]</scope>
    <source>
        <strain evidence="1 2">Aroian</strain>
        <tissue evidence="1">Whole animal</tissue>
    </source>
</reference>
<gene>
    <name evidence="1" type="primary">Necator_chrV.g17783</name>
    <name evidence="1" type="ORF">RB195_012993</name>
</gene>
<dbReference type="Proteomes" id="UP001303046">
    <property type="component" value="Unassembled WGS sequence"/>
</dbReference>